<feature type="signal peptide" evidence="3">
    <location>
        <begin position="1"/>
        <end position="26"/>
    </location>
</feature>
<proteinExistence type="predicted"/>
<keyword evidence="2" id="KW-0040">ANK repeat</keyword>
<dbReference type="SUPFAM" id="SSF48403">
    <property type="entry name" value="Ankyrin repeat"/>
    <property type="match status" value="1"/>
</dbReference>
<dbReference type="EMBL" id="JBDXMI010000001">
    <property type="protein sequence ID" value="MEO9383761.1"/>
    <property type="molecule type" value="Genomic_DNA"/>
</dbReference>
<dbReference type="Gene3D" id="1.25.40.20">
    <property type="entry name" value="Ankyrin repeat-containing domain"/>
    <property type="match status" value="1"/>
</dbReference>
<evidence type="ECO:0000256" key="1">
    <source>
        <dbReference type="ARBA" id="ARBA00022737"/>
    </source>
</evidence>
<dbReference type="InterPro" id="IPR050745">
    <property type="entry name" value="Multifunctional_regulatory"/>
</dbReference>
<keyword evidence="1" id="KW-0677">Repeat</keyword>
<comment type="caution">
    <text evidence="4">The sequence shown here is derived from an EMBL/GenBank/DDBJ whole genome shotgun (WGS) entry which is preliminary data.</text>
</comment>
<dbReference type="InterPro" id="IPR002110">
    <property type="entry name" value="Ankyrin_rpt"/>
</dbReference>
<reference evidence="4 5" key="1">
    <citation type="submission" date="2024-05" db="EMBL/GenBank/DDBJ databases">
        <authorList>
            <person name="De Oliveira J.P."/>
            <person name="Noriler S.A."/>
            <person name="De Oliveira A.G."/>
            <person name="Sipoli D.S."/>
        </authorList>
    </citation>
    <scope>NUCLEOTIDE SEQUENCE [LARGE SCALE GENOMIC DNA]</scope>
    <source>
        <strain evidence="4 5">LABIM192</strain>
    </source>
</reference>
<organism evidence="4 5">
    <name type="scientific">Chromobacterium phragmitis</name>
    <dbReference type="NCBI Taxonomy" id="2202141"/>
    <lineage>
        <taxon>Bacteria</taxon>
        <taxon>Pseudomonadati</taxon>
        <taxon>Pseudomonadota</taxon>
        <taxon>Betaproteobacteria</taxon>
        <taxon>Neisseriales</taxon>
        <taxon>Chromobacteriaceae</taxon>
        <taxon>Chromobacterium</taxon>
    </lineage>
</organism>
<sequence>MGNWLRMFGRLLLGGVVMTGLSSAAAAWGNVRCAGRSLSEAYANPQALELARAAVKGDAARIRELVAQGADVNHQEDGAAPLLMWPICADNVEGFRALLEAGANPNLSSTGHGYGSGAGLGLKEDGSEVRAGFTAMTLAAATANPEFVKLALKYGGNPNYPVEVSNILPAPPLFIASYYGLLGNVKLLVEGGGDVNQYDAIDKSLTAASFAIATHRRYDIAYWLLENGFTYDLQVLGQYAEGSYVSEERQPWKEKVINLLRERGVQFPASSKLKRAIRDRVVPESDIEDLIMGRKDFESYPLRTN</sequence>
<name>A0ABV0IR42_9NEIS</name>
<dbReference type="InterPro" id="IPR036770">
    <property type="entry name" value="Ankyrin_rpt-contain_sf"/>
</dbReference>
<evidence type="ECO:0008006" key="6">
    <source>
        <dbReference type="Google" id="ProtNLM"/>
    </source>
</evidence>
<dbReference type="Proteomes" id="UP001462502">
    <property type="component" value="Unassembled WGS sequence"/>
</dbReference>
<feature type="chain" id="PRO_5046356575" description="Ankyrin repeat domain-containing protein" evidence="3">
    <location>
        <begin position="27"/>
        <end position="305"/>
    </location>
</feature>
<dbReference type="PANTHER" id="PTHR24189">
    <property type="entry name" value="MYOTROPHIN"/>
    <property type="match status" value="1"/>
</dbReference>
<keyword evidence="5" id="KW-1185">Reference proteome</keyword>
<evidence type="ECO:0000313" key="4">
    <source>
        <dbReference type="EMBL" id="MEO9383761.1"/>
    </source>
</evidence>
<evidence type="ECO:0000256" key="3">
    <source>
        <dbReference type="SAM" id="SignalP"/>
    </source>
</evidence>
<protein>
    <recommendedName>
        <fullName evidence="6">Ankyrin repeat domain-containing protein</fullName>
    </recommendedName>
</protein>
<evidence type="ECO:0000256" key="2">
    <source>
        <dbReference type="ARBA" id="ARBA00023043"/>
    </source>
</evidence>
<dbReference type="PANTHER" id="PTHR24189:SF50">
    <property type="entry name" value="ANKYRIN REPEAT AND SOCS BOX PROTEIN 2"/>
    <property type="match status" value="1"/>
</dbReference>
<keyword evidence="3" id="KW-0732">Signal</keyword>
<dbReference type="SMART" id="SM00248">
    <property type="entry name" value="ANK"/>
    <property type="match status" value="4"/>
</dbReference>
<dbReference type="RefSeq" id="WP_347949739.1">
    <property type="nucleotide sequence ID" value="NZ_JBDXMI010000001.1"/>
</dbReference>
<gene>
    <name evidence="4" type="ORF">ABI908_06465</name>
</gene>
<evidence type="ECO:0000313" key="5">
    <source>
        <dbReference type="Proteomes" id="UP001462502"/>
    </source>
</evidence>
<accession>A0ABV0IR42</accession>